<accession>Q0UT13</accession>
<dbReference type="HOGENOM" id="CLU_2886580_0_0_1"/>
<protein>
    <submittedName>
        <fullName evidence="1">Uncharacterized protein</fullName>
    </submittedName>
</protein>
<reference evidence="2" key="1">
    <citation type="journal article" date="2007" name="Plant Cell">
        <title>Dothideomycete-plant interactions illuminated by genome sequencing and EST analysis of the wheat pathogen Stagonospora nodorum.</title>
        <authorList>
            <person name="Hane J.K."/>
            <person name="Lowe R.G."/>
            <person name="Solomon P.S."/>
            <person name="Tan K.C."/>
            <person name="Schoch C.L."/>
            <person name="Spatafora J.W."/>
            <person name="Crous P.W."/>
            <person name="Kodira C."/>
            <person name="Birren B.W."/>
            <person name="Galagan J.E."/>
            <person name="Torriani S.F."/>
            <person name="McDonald B.A."/>
            <person name="Oliver R.P."/>
        </authorList>
    </citation>
    <scope>NUCLEOTIDE SEQUENCE [LARGE SCALE GENOMIC DNA]</scope>
    <source>
        <strain evidence="2">SN15 / ATCC MYA-4574 / FGSC 10173</strain>
    </source>
</reference>
<dbReference type="RefSeq" id="XP_001795512.1">
    <property type="nucleotide sequence ID" value="XM_001795460.1"/>
</dbReference>
<name>Q0UT13_PHANO</name>
<organism evidence="1 2">
    <name type="scientific">Phaeosphaeria nodorum (strain SN15 / ATCC MYA-4574 / FGSC 10173)</name>
    <name type="common">Glume blotch fungus</name>
    <name type="synonym">Parastagonospora nodorum</name>
    <dbReference type="NCBI Taxonomy" id="321614"/>
    <lineage>
        <taxon>Eukaryota</taxon>
        <taxon>Fungi</taxon>
        <taxon>Dikarya</taxon>
        <taxon>Ascomycota</taxon>
        <taxon>Pezizomycotina</taxon>
        <taxon>Dothideomycetes</taxon>
        <taxon>Pleosporomycetidae</taxon>
        <taxon>Pleosporales</taxon>
        <taxon>Pleosporineae</taxon>
        <taxon>Phaeosphaeriaceae</taxon>
        <taxon>Parastagonospora</taxon>
    </lineage>
</organism>
<proteinExistence type="predicted"/>
<dbReference type="InParanoid" id="Q0UT13"/>
<dbReference type="GeneID" id="5972387"/>
<dbReference type="EMBL" id="CH445331">
    <property type="protein sequence ID" value="EAT87492.1"/>
    <property type="molecule type" value="Genomic_DNA"/>
</dbReference>
<dbReference type="Proteomes" id="UP000001055">
    <property type="component" value="Unassembled WGS sequence"/>
</dbReference>
<evidence type="ECO:0000313" key="1">
    <source>
        <dbReference type="EMBL" id="EAT87492.1"/>
    </source>
</evidence>
<gene>
    <name evidence="1" type="ORF">SNOG_05101</name>
</gene>
<evidence type="ECO:0000313" key="2">
    <source>
        <dbReference type="Proteomes" id="UP000001055"/>
    </source>
</evidence>
<sequence length="63" mass="6984">MAVVGGKEVVPNLLQDLGKGCFVHFDKLLSQSLFKSNVSRRRLGNGMWMLLHHPLLVKKGGEP</sequence>
<dbReference type="AlphaFoldDB" id="Q0UT13"/>
<dbReference type="KEGG" id="pno:SNOG_05101"/>